<keyword evidence="3" id="KW-1185">Reference proteome</keyword>
<feature type="region of interest" description="Disordered" evidence="1">
    <location>
        <begin position="73"/>
        <end position="105"/>
    </location>
</feature>
<reference evidence="2" key="1">
    <citation type="submission" date="2022-03" db="EMBL/GenBank/DDBJ databases">
        <authorList>
            <person name="Tunstrom K."/>
        </authorList>
    </citation>
    <scope>NUCLEOTIDE SEQUENCE</scope>
</reference>
<accession>A0AAU9TVH4</accession>
<feature type="compositionally biased region" description="Low complexity" evidence="1">
    <location>
        <begin position="75"/>
        <end position="88"/>
    </location>
</feature>
<feature type="region of interest" description="Disordered" evidence="1">
    <location>
        <begin position="16"/>
        <end position="49"/>
    </location>
</feature>
<evidence type="ECO:0000256" key="1">
    <source>
        <dbReference type="SAM" id="MobiDB-lite"/>
    </source>
</evidence>
<organism evidence="2 3">
    <name type="scientific">Euphydryas editha</name>
    <name type="common">Edith's checkerspot</name>
    <dbReference type="NCBI Taxonomy" id="104508"/>
    <lineage>
        <taxon>Eukaryota</taxon>
        <taxon>Metazoa</taxon>
        <taxon>Ecdysozoa</taxon>
        <taxon>Arthropoda</taxon>
        <taxon>Hexapoda</taxon>
        <taxon>Insecta</taxon>
        <taxon>Pterygota</taxon>
        <taxon>Neoptera</taxon>
        <taxon>Endopterygota</taxon>
        <taxon>Lepidoptera</taxon>
        <taxon>Glossata</taxon>
        <taxon>Ditrysia</taxon>
        <taxon>Papilionoidea</taxon>
        <taxon>Nymphalidae</taxon>
        <taxon>Nymphalinae</taxon>
        <taxon>Euphydryas</taxon>
    </lineage>
</organism>
<sequence>MEELRHKFKILQANNFEKESESQSKVRTKTLRLSKNWKRQGKVLQGKQSTKSQSFIGKIFSQKQSTNKHLYNFKSSHSISPGGSQSRSNFTSRNPVRKKEASPCHRCGQIHRVPYPAIGVICNLCRKPNHFSKNTKKPTQKKVVYVQYLKPLSPPPVLDSFSAYSAIHNNDQYDDDDDTNNDNSLGIRMQEEDQLTDMTHTPEYDGISQLVHKRQYVTRKERITEKPFEYI</sequence>
<evidence type="ECO:0000313" key="3">
    <source>
        <dbReference type="Proteomes" id="UP001153954"/>
    </source>
</evidence>
<gene>
    <name evidence="2" type="ORF">EEDITHA_LOCUS4687</name>
</gene>
<evidence type="ECO:0000313" key="2">
    <source>
        <dbReference type="EMBL" id="CAH2088535.1"/>
    </source>
</evidence>
<protein>
    <submittedName>
        <fullName evidence="2">Uncharacterized protein</fullName>
    </submittedName>
</protein>
<dbReference type="AlphaFoldDB" id="A0AAU9TVH4"/>
<name>A0AAU9TVH4_EUPED</name>
<dbReference type="EMBL" id="CAKOGL010000007">
    <property type="protein sequence ID" value="CAH2088535.1"/>
    <property type="molecule type" value="Genomic_DNA"/>
</dbReference>
<comment type="caution">
    <text evidence="2">The sequence shown here is derived from an EMBL/GenBank/DDBJ whole genome shotgun (WGS) entry which is preliminary data.</text>
</comment>
<proteinExistence type="predicted"/>
<dbReference type="Proteomes" id="UP001153954">
    <property type="component" value="Unassembled WGS sequence"/>
</dbReference>
<feature type="compositionally biased region" description="Basic residues" evidence="1">
    <location>
        <begin position="26"/>
        <end position="41"/>
    </location>
</feature>